<dbReference type="InterPro" id="IPR007650">
    <property type="entry name" value="Zf-FLZ_dom"/>
</dbReference>
<evidence type="ECO:0000259" key="5">
    <source>
        <dbReference type="PROSITE" id="PS51795"/>
    </source>
</evidence>
<sequence length="134" mass="15392">MDDPPFDKVVCDSSTRSPMIRWSQDDFGGALAGSPSPRSVTSMFFYDSLSDDEPRHFLDSCYLCNKALSGHRDIFMYGGDMPFCSEDCRQKKIDFDEKEEKEKEIKKKKSFSSSIKSFQSSYLTGKTAQESFWR</sequence>
<protein>
    <recommendedName>
        <fullName evidence="5">FLZ-type domain-containing protein</fullName>
    </recommendedName>
</protein>
<dbReference type="OrthoDB" id="800450at2759"/>
<evidence type="ECO:0000313" key="7">
    <source>
        <dbReference type="Proteomes" id="UP001085076"/>
    </source>
</evidence>
<dbReference type="Proteomes" id="UP001085076">
    <property type="component" value="Miscellaneous, Linkage group lg10"/>
</dbReference>
<evidence type="ECO:0000256" key="4">
    <source>
        <dbReference type="SAM" id="MobiDB-lite"/>
    </source>
</evidence>
<dbReference type="PROSITE" id="PS51795">
    <property type="entry name" value="ZF_FLZ"/>
    <property type="match status" value="1"/>
</dbReference>
<gene>
    <name evidence="6" type="ORF">J5N97_029629</name>
</gene>
<keyword evidence="2" id="KW-0479">Metal-binding</keyword>
<evidence type="ECO:0000256" key="2">
    <source>
        <dbReference type="ARBA" id="ARBA00022723"/>
    </source>
</evidence>
<comment type="caution">
    <text evidence="6">The sequence shown here is derived from an EMBL/GenBank/DDBJ whole genome shotgun (WGS) entry which is preliminary data.</text>
</comment>
<dbReference type="Pfam" id="PF04570">
    <property type="entry name" value="zf-FLZ"/>
    <property type="match status" value="1"/>
</dbReference>
<name>A0A9D5H3H5_9LILI</name>
<organism evidence="6 7">
    <name type="scientific">Dioscorea zingiberensis</name>
    <dbReference type="NCBI Taxonomy" id="325984"/>
    <lineage>
        <taxon>Eukaryota</taxon>
        <taxon>Viridiplantae</taxon>
        <taxon>Streptophyta</taxon>
        <taxon>Embryophyta</taxon>
        <taxon>Tracheophyta</taxon>
        <taxon>Spermatophyta</taxon>
        <taxon>Magnoliopsida</taxon>
        <taxon>Liliopsida</taxon>
        <taxon>Dioscoreales</taxon>
        <taxon>Dioscoreaceae</taxon>
        <taxon>Dioscorea</taxon>
    </lineage>
</organism>
<feature type="compositionally biased region" description="Low complexity" evidence="4">
    <location>
        <begin position="111"/>
        <end position="121"/>
    </location>
</feature>
<evidence type="ECO:0000313" key="6">
    <source>
        <dbReference type="EMBL" id="KAJ0961801.1"/>
    </source>
</evidence>
<feature type="domain" description="FLZ-type" evidence="5">
    <location>
        <begin position="56"/>
        <end position="100"/>
    </location>
</feature>
<dbReference type="AlphaFoldDB" id="A0A9D5H3H5"/>
<proteinExistence type="inferred from homology"/>
<feature type="zinc finger region" description="FLZ-type" evidence="3">
    <location>
        <begin position="56"/>
        <end position="100"/>
    </location>
</feature>
<feature type="region of interest" description="Disordered" evidence="4">
    <location>
        <begin position="110"/>
        <end position="134"/>
    </location>
</feature>
<reference evidence="6" key="1">
    <citation type="submission" date="2021-03" db="EMBL/GenBank/DDBJ databases">
        <authorList>
            <person name="Li Z."/>
            <person name="Yang C."/>
        </authorList>
    </citation>
    <scope>NUCLEOTIDE SEQUENCE</scope>
    <source>
        <strain evidence="6">Dzin_1.0</strain>
        <tissue evidence="6">Leaf</tissue>
    </source>
</reference>
<evidence type="ECO:0000256" key="3">
    <source>
        <dbReference type="PROSITE-ProRule" id="PRU01131"/>
    </source>
</evidence>
<keyword evidence="7" id="KW-1185">Reference proteome</keyword>
<dbReference type="PANTHER" id="PTHR46057:SF58">
    <property type="entry name" value="(WILD MALAYSIAN BANANA) HYPOTHETICAL PROTEIN"/>
    <property type="match status" value="1"/>
</dbReference>
<evidence type="ECO:0000256" key="1">
    <source>
        <dbReference type="ARBA" id="ARBA00009374"/>
    </source>
</evidence>
<dbReference type="InterPro" id="IPR044533">
    <property type="entry name" value="FLZ1/2/3"/>
</dbReference>
<accession>A0A9D5H3H5</accession>
<comment type="similarity">
    <text evidence="1">Belongs to the FLZ family.</text>
</comment>
<dbReference type="GO" id="GO:0046872">
    <property type="term" value="F:metal ion binding"/>
    <property type="evidence" value="ECO:0007669"/>
    <property type="project" value="UniProtKB-KW"/>
</dbReference>
<feature type="compositionally biased region" description="Polar residues" evidence="4">
    <location>
        <begin position="122"/>
        <end position="134"/>
    </location>
</feature>
<dbReference type="PANTHER" id="PTHR46057">
    <property type="entry name" value="FCS-LIKE ZINC FINGER 1-RELATED"/>
    <property type="match status" value="1"/>
</dbReference>
<reference evidence="6" key="2">
    <citation type="journal article" date="2022" name="Hortic Res">
        <title>The genome of Dioscorea zingiberensis sheds light on the biosynthesis, origin and evolution of the medicinally important diosgenin saponins.</title>
        <authorList>
            <person name="Li Y."/>
            <person name="Tan C."/>
            <person name="Li Z."/>
            <person name="Guo J."/>
            <person name="Li S."/>
            <person name="Chen X."/>
            <person name="Wang C."/>
            <person name="Dai X."/>
            <person name="Yang H."/>
            <person name="Song W."/>
            <person name="Hou L."/>
            <person name="Xu J."/>
            <person name="Tong Z."/>
            <person name="Xu A."/>
            <person name="Yuan X."/>
            <person name="Wang W."/>
            <person name="Yang Q."/>
            <person name="Chen L."/>
            <person name="Sun Z."/>
            <person name="Wang K."/>
            <person name="Pan B."/>
            <person name="Chen J."/>
            <person name="Bao Y."/>
            <person name="Liu F."/>
            <person name="Qi X."/>
            <person name="Gang D.R."/>
            <person name="Wen J."/>
            <person name="Li J."/>
        </authorList>
    </citation>
    <scope>NUCLEOTIDE SEQUENCE</scope>
    <source>
        <strain evidence="6">Dzin_1.0</strain>
    </source>
</reference>
<dbReference type="EMBL" id="JAGGNH010000010">
    <property type="protein sequence ID" value="KAJ0961801.1"/>
    <property type="molecule type" value="Genomic_DNA"/>
</dbReference>